<evidence type="ECO:0000313" key="2">
    <source>
        <dbReference type="EMBL" id="CAA9333356.1"/>
    </source>
</evidence>
<dbReference type="InterPro" id="IPR014922">
    <property type="entry name" value="YdhG-like"/>
</dbReference>
<gene>
    <name evidence="2" type="ORF">AVDCRST_MAG11-2581</name>
</gene>
<sequence length="200" mass="22021">MGTLDPRVDAYIADAADFARPILTRLRTLVHATCPGVEEAIKWRSPHFMYQGILCGMAAFKQHCTFGFWQGRLVVGEDVAGEAAMGQFGRIASVAELPPDDVLAGYIRAAMRLNELGAKSPTRSRRRTAREIDLPSALAAALAAHAAAAAAFERMPPSHRQEYAEWVAEAKGEATRARRVATAVEWIAEGKARNWKYERR</sequence>
<reference evidence="2" key="1">
    <citation type="submission" date="2020-02" db="EMBL/GenBank/DDBJ databases">
        <authorList>
            <person name="Meier V. D."/>
        </authorList>
    </citation>
    <scope>NUCLEOTIDE SEQUENCE</scope>
    <source>
        <strain evidence="2">AVDCRST_MAG11</strain>
    </source>
</reference>
<organism evidence="2">
    <name type="scientific">uncultured Gemmatimonadaceae bacterium</name>
    <dbReference type="NCBI Taxonomy" id="246130"/>
    <lineage>
        <taxon>Bacteria</taxon>
        <taxon>Pseudomonadati</taxon>
        <taxon>Gemmatimonadota</taxon>
        <taxon>Gemmatimonadia</taxon>
        <taxon>Gemmatimonadales</taxon>
        <taxon>Gemmatimonadaceae</taxon>
        <taxon>environmental samples</taxon>
    </lineage>
</organism>
<accession>A0A6J4LJD1</accession>
<dbReference type="EMBL" id="CADCTU010000575">
    <property type="protein sequence ID" value="CAA9333356.1"/>
    <property type="molecule type" value="Genomic_DNA"/>
</dbReference>
<dbReference type="SUPFAM" id="SSF159888">
    <property type="entry name" value="YdhG-like"/>
    <property type="match status" value="1"/>
</dbReference>
<dbReference type="AlphaFoldDB" id="A0A6J4LJD1"/>
<dbReference type="Gene3D" id="3.90.1150.200">
    <property type="match status" value="1"/>
</dbReference>
<dbReference type="Pfam" id="PF13376">
    <property type="entry name" value="OmdA"/>
    <property type="match status" value="1"/>
</dbReference>
<proteinExistence type="predicted"/>
<evidence type="ECO:0000259" key="1">
    <source>
        <dbReference type="Pfam" id="PF08818"/>
    </source>
</evidence>
<feature type="domain" description="YdhG-like" evidence="1">
    <location>
        <begin position="20"/>
        <end position="111"/>
    </location>
</feature>
<name>A0A6J4LJD1_9BACT</name>
<dbReference type="Pfam" id="PF08818">
    <property type="entry name" value="DUF1801"/>
    <property type="match status" value="1"/>
</dbReference>
<protein>
    <recommendedName>
        <fullName evidence="1">YdhG-like domain-containing protein</fullName>
    </recommendedName>
</protein>